<evidence type="ECO:0000313" key="2">
    <source>
        <dbReference type="Proteomes" id="UP000054359"/>
    </source>
</evidence>
<sequence>MDQAKSNPLYTVAICFFQETSSQCETSTEIASSLRGFYYSATGGHPVYEPFIYNGI</sequence>
<evidence type="ECO:0000313" key="1">
    <source>
        <dbReference type="EMBL" id="KFM82981.1"/>
    </source>
</evidence>
<proteinExistence type="predicted"/>
<dbReference type="Proteomes" id="UP000054359">
    <property type="component" value="Unassembled WGS sequence"/>
</dbReference>
<dbReference type="AlphaFoldDB" id="A0A087V042"/>
<organism evidence="1 2">
    <name type="scientific">Stegodyphus mimosarum</name>
    <name type="common">African social velvet spider</name>
    <dbReference type="NCBI Taxonomy" id="407821"/>
    <lineage>
        <taxon>Eukaryota</taxon>
        <taxon>Metazoa</taxon>
        <taxon>Ecdysozoa</taxon>
        <taxon>Arthropoda</taxon>
        <taxon>Chelicerata</taxon>
        <taxon>Arachnida</taxon>
        <taxon>Araneae</taxon>
        <taxon>Araneomorphae</taxon>
        <taxon>Entelegynae</taxon>
        <taxon>Eresoidea</taxon>
        <taxon>Eresidae</taxon>
        <taxon>Stegodyphus</taxon>
    </lineage>
</organism>
<name>A0A087V042_STEMI</name>
<reference evidence="1 2" key="1">
    <citation type="submission" date="2013-11" db="EMBL/GenBank/DDBJ databases">
        <title>Genome sequencing of Stegodyphus mimosarum.</title>
        <authorList>
            <person name="Bechsgaard J."/>
        </authorList>
    </citation>
    <scope>NUCLEOTIDE SEQUENCE [LARGE SCALE GENOMIC DNA]</scope>
</reference>
<keyword evidence="2" id="KW-1185">Reference proteome</keyword>
<accession>A0A087V042</accession>
<gene>
    <name evidence="1" type="ORF">X975_25613</name>
</gene>
<feature type="non-terminal residue" evidence="1">
    <location>
        <position position="56"/>
    </location>
</feature>
<protein>
    <submittedName>
        <fullName evidence="1">Uncharacterized protein</fullName>
    </submittedName>
</protein>
<dbReference type="EMBL" id="KK122551">
    <property type="protein sequence ID" value="KFM82981.1"/>
    <property type="molecule type" value="Genomic_DNA"/>
</dbReference>